<gene>
    <name evidence="1" type="ORF">L1987_63179</name>
</gene>
<dbReference type="EMBL" id="CM042038">
    <property type="protein sequence ID" value="KAI3731984.1"/>
    <property type="molecule type" value="Genomic_DNA"/>
</dbReference>
<reference evidence="2" key="1">
    <citation type="journal article" date="2022" name="Mol. Ecol. Resour.">
        <title>The genomes of chicory, endive, great burdock and yacon provide insights into Asteraceae palaeo-polyploidization history and plant inulin production.</title>
        <authorList>
            <person name="Fan W."/>
            <person name="Wang S."/>
            <person name="Wang H."/>
            <person name="Wang A."/>
            <person name="Jiang F."/>
            <person name="Liu H."/>
            <person name="Zhao H."/>
            <person name="Xu D."/>
            <person name="Zhang Y."/>
        </authorList>
    </citation>
    <scope>NUCLEOTIDE SEQUENCE [LARGE SCALE GENOMIC DNA]</scope>
    <source>
        <strain evidence="2">cv. Yunnan</strain>
    </source>
</reference>
<sequence length="127" mass="14604">MRYVSLSLSLSHTKNKLKSEAVEQVTINHNKKVKKILEYFHLSLRRILSQDFLVGICFITLLPISLPPHVNTPPFRSRSIPAGEQVINVPLHRNSEKKNDSIWTPYVLNKPCESDCFIRKPLISGQR</sequence>
<keyword evidence="2" id="KW-1185">Reference proteome</keyword>
<proteinExistence type="predicted"/>
<organism evidence="1 2">
    <name type="scientific">Smallanthus sonchifolius</name>
    <dbReference type="NCBI Taxonomy" id="185202"/>
    <lineage>
        <taxon>Eukaryota</taxon>
        <taxon>Viridiplantae</taxon>
        <taxon>Streptophyta</taxon>
        <taxon>Embryophyta</taxon>
        <taxon>Tracheophyta</taxon>
        <taxon>Spermatophyta</taxon>
        <taxon>Magnoliopsida</taxon>
        <taxon>eudicotyledons</taxon>
        <taxon>Gunneridae</taxon>
        <taxon>Pentapetalae</taxon>
        <taxon>asterids</taxon>
        <taxon>campanulids</taxon>
        <taxon>Asterales</taxon>
        <taxon>Asteraceae</taxon>
        <taxon>Asteroideae</taxon>
        <taxon>Heliantheae alliance</taxon>
        <taxon>Millerieae</taxon>
        <taxon>Smallanthus</taxon>
    </lineage>
</organism>
<dbReference type="Proteomes" id="UP001056120">
    <property type="component" value="Linkage Group LG21"/>
</dbReference>
<comment type="caution">
    <text evidence="1">The sequence shown here is derived from an EMBL/GenBank/DDBJ whole genome shotgun (WGS) entry which is preliminary data.</text>
</comment>
<protein>
    <submittedName>
        <fullName evidence="1">Uncharacterized protein</fullName>
    </submittedName>
</protein>
<evidence type="ECO:0000313" key="2">
    <source>
        <dbReference type="Proteomes" id="UP001056120"/>
    </source>
</evidence>
<evidence type="ECO:0000313" key="1">
    <source>
        <dbReference type="EMBL" id="KAI3731984.1"/>
    </source>
</evidence>
<name>A0ACB9CCH7_9ASTR</name>
<reference evidence="1 2" key="2">
    <citation type="journal article" date="2022" name="Mol. Ecol. Resour.">
        <title>The genomes of chicory, endive, great burdock and yacon provide insights into Asteraceae paleo-polyploidization history and plant inulin production.</title>
        <authorList>
            <person name="Fan W."/>
            <person name="Wang S."/>
            <person name="Wang H."/>
            <person name="Wang A."/>
            <person name="Jiang F."/>
            <person name="Liu H."/>
            <person name="Zhao H."/>
            <person name="Xu D."/>
            <person name="Zhang Y."/>
        </authorList>
    </citation>
    <scope>NUCLEOTIDE SEQUENCE [LARGE SCALE GENOMIC DNA]</scope>
    <source>
        <strain evidence="2">cv. Yunnan</strain>
        <tissue evidence="1">Leaves</tissue>
    </source>
</reference>
<accession>A0ACB9CCH7</accession>